<accession>A0ABS5KGY0</accession>
<dbReference type="InterPro" id="IPR049082">
    <property type="entry name" value="T7SS_signal"/>
</dbReference>
<gene>
    <name evidence="4" type="ORF">KGQ19_01190</name>
</gene>
<dbReference type="Gene3D" id="1.10.287.1060">
    <property type="entry name" value="ESAT-6-like"/>
    <property type="match status" value="1"/>
</dbReference>
<protein>
    <recommendedName>
        <fullName evidence="6">Bacterial CdiA-CT RNAse A domain-containing protein</fullName>
    </recommendedName>
</protein>
<evidence type="ECO:0000259" key="2">
    <source>
        <dbReference type="Pfam" id="PF18431"/>
    </source>
</evidence>
<evidence type="ECO:0008006" key="6">
    <source>
        <dbReference type="Google" id="ProtNLM"/>
    </source>
</evidence>
<dbReference type="RefSeq" id="WP_212007139.1">
    <property type="nucleotide sequence ID" value="NZ_JAAFYZ010000003.1"/>
</dbReference>
<dbReference type="EMBL" id="JAAFYZ010000003">
    <property type="protein sequence ID" value="MBS2545474.1"/>
    <property type="molecule type" value="Genomic_DNA"/>
</dbReference>
<dbReference type="InterPro" id="IPR036689">
    <property type="entry name" value="ESAT-6-like_sf"/>
</dbReference>
<keyword evidence="5" id="KW-1185">Reference proteome</keyword>
<dbReference type="Proteomes" id="UP000730482">
    <property type="component" value="Unassembled WGS sequence"/>
</dbReference>
<dbReference type="SUPFAM" id="SSF140453">
    <property type="entry name" value="EsxAB dimer-like"/>
    <property type="match status" value="1"/>
</dbReference>
<feature type="region of interest" description="Disordered" evidence="1">
    <location>
        <begin position="127"/>
        <end position="155"/>
    </location>
</feature>
<sequence length="480" mass="50890">MARPSGWDILSLDGDPTPGVVESVEALAKEFGDFAHDVESAYRSLNSFGSDATALQWVGQTAEAFKDQFGPLPGRLQKLYISYSEASDALSSYAPKRQAAQTKADSALHQAKDAAVDLQRATTAANGAASDLKSAQQSHAVNPDQQALADAQTAHDSAQASLKNAQAHMAALTAQAKQAYDDRIDAAKNCAKALHHAQSDGIHNKHWWQHVASSVLSTAGEVLSDVGHFAEGMAYELEDVLKALFSPNSLLGIAQTLAGLMLMVAGVGGEVGGVVLDATGVGAVLGIPAAGVSAGLITAGGALAGKGLYDWMAAMANGDYNAWPRGKRGGAKPAKLRDADPGGDQQYGGHAYDKHVGESNEELGDRLYDTRNDENPPDEVSTYETYEDERRFSQMVIDQNNAQITNWLSKAKPGSTRDFEVDTLGEVTGRQLTREDWENKLPSKPVLGARVVIRADPAAPNGYYILTSFPTGIDAATWLP</sequence>
<feature type="domain" description="Putative T7SS secretion signal" evidence="3">
    <location>
        <begin position="19"/>
        <end position="193"/>
    </location>
</feature>
<proteinExistence type="predicted"/>
<evidence type="ECO:0000259" key="3">
    <source>
        <dbReference type="Pfam" id="PF21725"/>
    </source>
</evidence>
<name>A0ABS5KGY0_9ACTN</name>
<evidence type="ECO:0000313" key="4">
    <source>
        <dbReference type="EMBL" id="MBS2545474.1"/>
    </source>
</evidence>
<dbReference type="InterPro" id="IPR041436">
    <property type="entry name" value="RNAse_A_bac"/>
</dbReference>
<dbReference type="Pfam" id="PF21725">
    <property type="entry name" value="T7SS_signal"/>
    <property type="match status" value="1"/>
</dbReference>
<organism evidence="4 5">
    <name type="scientific">Catenulispora pinistramenti</name>
    <dbReference type="NCBI Taxonomy" id="2705254"/>
    <lineage>
        <taxon>Bacteria</taxon>
        <taxon>Bacillati</taxon>
        <taxon>Actinomycetota</taxon>
        <taxon>Actinomycetes</taxon>
        <taxon>Catenulisporales</taxon>
        <taxon>Catenulisporaceae</taxon>
        <taxon>Catenulispora</taxon>
    </lineage>
</organism>
<comment type="caution">
    <text evidence="4">The sequence shown here is derived from an EMBL/GenBank/DDBJ whole genome shotgun (WGS) entry which is preliminary data.</text>
</comment>
<dbReference type="Pfam" id="PF18431">
    <property type="entry name" value="RNAse_A_bac"/>
    <property type="match status" value="1"/>
</dbReference>
<evidence type="ECO:0000313" key="5">
    <source>
        <dbReference type="Proteomes" id="UP000730482"/>
    </source>
</evidence>
<evidence type="ECO:0000256" key="1">
    <source>
        <dbReference type="SAM" id="MobiDB-lite"/>
    </source>
</evidence>
<feature type="domain" description="Bacterial CdiA-CT RNAse A" evidence="2">
    <location>
        <begin position="349"/>
        <end position="470"/>
    </location>
</feature>
<reference evidence="4 5" key="1">
    <citation type="submission" date="2020-02" db="EMBL/GenBank/DDBJ databases">
        <title>Acidophilic actinobacteria isolated from forest soil.</title>
        <authorList>
            <person name="Golinska P."/>
        </authorList>
    </citation>
    <scope>NUCLEOTIDE SEQUENCE [LARGE SCALE GENOMIC DNA]</scope>
    <source>
        <strain evidence="4 5">NL8</strain>
    </source>
</reference>
<feature type="compositionally biased region" description="Polar residues" evidence="1">
    <location>
        <begin position="133"/>
        <end position="145"/>
    </location>
</feature>